<organism evidence="1 2">
    <name type="scientific">Meishania litoralis</name>
    <dbReference type="NCBI Taxonomy" id="3434685"/>
    <lineage>
        <taxon>Bacteria</taxon>
        <taxon>Pseudomonadati</taxon>
        <taxon>Bacteroidota</taxon>
        <taxon>Flavobacteriia</taxon>
        <taxon>Flavobacteriales</taxon>
        <taxon>Flavobacteriaceae</taxon>
        <taxon>Meishania</taxon>
    </lineage>
</organism>
<evidence type="ECO:0000313" key="2">
    <source>
        <dbReference type="Proteomes" id="UP001595191"/>
    </source>
</evidence>
<name>A0ACC7LM87_9FLAO</name>
<protein>
    <submittedName>
        <fullName evidence="1">Hemopexin repeat-containing protein</fullName>
    </submittedName>
</protein>
<reference evidence="1" key="1">
    <citation type="submission" date="2024-09" db="EMBL/GenBank/DDBJ databases">
        <authorList>
            <person name="Liu J."/>
        </authorList>
    </citation>
    <scope>NUCLEOTIDE SEQUENCE</scope>
    <source>
        <strain evidence="1">NBU2967</strain>
    </source>
</reference>
<dbReference type="EMBL" id="JBHFPV010000004">
    <property type="protein sequence ID" value="MFH6604665.1"/>
    <property type="molecule type" value="Genomic_DNA"/>
</dbReference>
<dbReference type="Proteomes" id="UP001595191">
    <property type="component" value="Unassembled WGS sequence"/>
</dbReference>
<gene>
    <name evidence="1" type="ORF">ACEZ3G_14345</name>
</gene>
<keyword evidence="2" id="KW-1185">Reference proteome</keyword>
<sequence>MKNFLVHLTILVMLCFSLEKTSTGHYGKSIEQKGLDENIAGTSPMAAVNIPGLGLYLFRGSEYYKYEMINNERVLLAGYPKKLPGGWQGLPDSFLSGIDAAVYHPPSETTFFFKGSQYVRLKGIKVMEGFPRKLPGGWQSLPSGFSEDIDAAMYYPGEDGVEGHIILVKGNKYVSYKNFKLQVLDGNVKDLWNANLPSPFNIKIDAMLENPIGTFLISGNNYVTALGNKLNETSDGLSFARRSQVAFGGINSMNDWHVKLYNLAPPDYSKISADAGVYIPDMGTYIFADDKYYKYTPDLSGKKEPKLANGYPLALPGNWQGLPKEFHADIDAAFYIGNKKTYLIKGNQYLRITGRKVDEGYPRTFPGNWEGLPKSFYSDIDAAFTVGGEGKTYVILVKNKSFVAFHNWKKVASGSTKDLFKGLPKGYNNEIQAAIGLLVGQTLFSGDQSMVALHGYATEGASFSLKELPQVEPFYEARPADLWKLPVRKRPFKSSANGNNDGIDIAVLPESSKEKPNRTEKKDEPKEEGNYECVTTHVDEKLVSPEQVLLNPTSEVIWLGAIVDGTSIPTGEYKLLSFPRNPYTIKINNVSQAKIASATISNTLAQSHINDNVNKILRSIPRGQIPNLSSSYKEDEVYSEKQFRLSFGGSYNAGLYSISAGMSMSSTKKKHRLVIEFAQKCFTMSMDDIGSYKQWIKDPSNIDFYNTMPMYVSSITYGRRAYMSIESDESIDALSTYFSGRYTTAEIEAKLSKSEVIKNSTVKVYIAGGDPNKAAAGITGNYNDFLNYIKTAPQTDRDVVPVSYTMKFLKDKSNAKVSLTSKYAIRNCTANQLKWKLTVDEIGVAGNADLYGSINISFCNNDRKKVKEVRGIWDVDAGQATTHKSIIVGKAVNHEFKDKNELKGAYVRIEWHYVDKKTLGNEHWNGSKEIFLSDVSDGIEKISIPTYNKDLQVTGNFTLQSY</sequence>
<evidence type="ECO:0000313" key="1">
    <source>
        <dbReference type="EMBL" id="MFH6604665.1"/>
    </source>
</evidence>
<comment type="caution">
    <text evidence="1">The sequence shown here is derived from an EMBL/GenBank/DDBJ whole genome shotgun (WGS) entry which is preliminary data.</text>
</comment>
<proteinExistence type="predicted"/>
<accession>A0ACC7LM87</accession>